<dbReference type="InterPro" id="IPR005248">
    <property type="entry name" value="NadD/NMNAT"/>
</dbReference>
<evidence type="ECO:0000256" key="4">
    <source>
        <dbReference type="ARBA" id="ARBA00022679"/>
    </source>
</evidence>
<comment type="similarity">
    <text evidence="10">Belongs to the NadD family.</text>
</comment>
<comment type="catalytic activity">
    <reaction evidence="9 10">
        <text>nicotinate beta-D-ribonucleotide + ATP + H(+) = deamido-NAD(+) + diphosphate</text>
        <dbReference type="Rhea" id="RHEA:22860"/>
        <dbReference type="ChEBI" id="CHEBI:15378"/>
        <dbReference type="ChEBI" id="CHEBI:30616"/>
        <dbReference type="ChEBI" id="CHEBI:33019"/>
        <dbReference type="ChEBI" id="CHEBI:57502"/>
        <dbReference type="ChEBI" id="CHEBI:58437"/>
        <dbReference type="EC" id="2.7.7.18"/>
    </reaction>
</comment>
<dbReference type="EC" id="2.7.7.18" evidence="10"/>
<dbReference type="UniPathway" id="UPA00253">
    <property type="reaction ID" value="UER00332"/>
</dbReference>
<dbReference type="GO" id="GO:0005524">
    <property type="term" value="F:ATP binding"/>
    <property type="evidence" value="ECO:0007669"/>
    <property type="project" value="UniProtKB-KW"/>
</dbReference>
<dbReference type="HAMAP" id="MF_00244">
    <property type="entry name" value="NaMN_adenylyltr"/>
    <property type="match status" value="1"/>
</dbReference>
<dbReference type="NCBIfam" id="TIGR00125">
    <property type="entry name" value="cyt_tran_rel"/>
    <property type="match status" value="1"/>
</dbReference>
<evidence type="ECO:0000256" key="8">
    <source>
        <dbReference type="ARBA" id="ARBA00023027"/>
    </source>
</evidence>
<keyword evidence="4 10" id="KW-0808">Transferase</keyword>
<keyword evidence="13" id="KW-1185">Reference proteome</keyword>
<dbReference type="Pfam" id="PF01467">
    <property type="entry name" value="CTP_transf_like"/>
    <property type="match status" value="1"/>
</dbReference>
<keyword evidence="5 10" id="KW-0548">Nucleotidyltransferase</keyword>
<dbReference type="STRING" id="1423719.FC66_GL000064"/>
<dbReference type="InterPro" id="IPR004821">
    <property type="entry name" value="Cyt_trans-like"/>
</dbReference>
<keyword evidence="7 10" id="KW-0067">ATP-binding</keyword>
<evidence type="ECO:0000256" key="5">
    <source>
        <dbReference type="ARBA" id="ARBA00022695"/>
    </source>
</evidence>
<evidence type="ECO:0000256" key="7">
    <source>
        <dbReference type="ARBA" id="ARBA00022840"/>
    </source>
</evidence>
<sequence>MTIQVQKLKEINLVTEFKTAPILASEKKRVGILGGTFNPPHMGHLIVADQVCQQLGLDEIRFMPDAAPPHVDKKEAIDEKYRLDMVNQSIADNVNFKIEDAELKRGGVSFTYDTMVALKAEHPENDYYFIIGGDMVAYLPKWSRIDELVKLVHFVGVKRTGFEQKSPYPILWVDVPTIDISSTQIRDKIKEGRSINYLVPKAVSDYIEKEGLYRE</sequence>
<dbReference type="NCBIfam" id="NF000841">
    <property type="entry name" value="PRK00071.1-4"/>
    <property type="match status" value="1"/>
</dbReference>
<evidence type="ECO:0000256" key="9">
    <source>
        <dbReference type="ARBA" id="ARBA00048721"/>
    </source>
</evidence>
<dbReference type="PATRIC" id="fig|1423719.4.peg.62"/>
<dbReference type="NCBIfam" id="TIGR00482">
    <property type="entry name" value="nicotinate (nicotinamide) nucleotide adenylyltransferase"/>
    <property type="match status" value="1"/>
</dbReference>
<gene>
    <name evidence="10" type="primary">nadD</name>
    <name evidence="12" type="ORF">FC66_GL000064</name>
</gene>
<dbReference type="Gene3D" id="3.40.50.620">
    <property type="entry name" value="HUPs"/>
    <property type="match status" value="1"/>
</dbReference>
<name>A0A0R1HLM3_9LACO</name>
<evidence type="ECO:0000256" key="1">
    <source>
        <dbReference type="ARBA" id="ARBA00002324"/>
    </source>
</evidence>
<dbReference type="SUPFAM" id="SSF52374">
    <property type="entry name" value="Nucleotidylyl transferase"/>
    <property type="match status" value="1"/>
</dbReference>
<evidence type="ECO:0000256" key="2">
    <source>
        <dbReference type="ARBA" id="ARBA00005019"/>
    </source>
</evidence>
<feature type="domain" description="Cytidyltransferase-like" evidence="11">
    <location>
        <begin position="32"/>
        <end position="187"/>
    </location>
</feature>
<evidence type="ECO:0000313" key="12">
    <source>
        <dbReference type="EMBL" id="KRK46441.1"/>
    </source>
</evidence>
<protein>
    <recommendedName>
        <fullName evidence="10">Probable nicotinate-nucleotide adenylyltransferase</fullName>
        <ecNumber evidence="10">2.7.7.18</ecNumber>
    </recommendedName>
    <alternativeName>
        <fullName evidence="10">Deamido-NAD(+) diphosphorylase</fullName>
    </alternativeName>
    <alternativeName>
        <fullName evidence="10">Deamido-NAD(+) pyrophosphorylase</fullName>
    </alternativeName>
    <alternativeName>
        <fullName evidence="10">Nicotinate mononucleotide adenylyltransferase</fullName>
        <shortName evidence="10">NaMN adenylyltransferase</shortName>
    </alternativeName>
</protein>
<dbReference type="GO" id="GO:0004515">
    <property type="term" value="F:nicotinate-nucleotide adenylyltransferase activity"/>
    <property type="evidence" value="ECO:0007669"/>
    <property type="project" value="UniProtKB-UniRule"/>
</dbReference>
<keyword evidence="6 10" id="KW-0547">Nucleotide-binding</keyword>
<comment type="caution">
    <text evidence="12">The sequence shown here is derived from an EMBL/GenBank/DDBJ whole genome shotgun (WGS) entry which is preliminary data.</text>
</comment>
<organism evidence="12 13">
    <name type="scientific">Dellaglioa algida DSM 15638</name>
    <dbReference type="NCBI Taxonomy" id="1423719"/>
    <lineage>
        <taxon>Bacteria</taxon>
        <taxon>Bacillati</taxon>
        <taxon>Bacillota</taxon>
        <taxon>Bacilli</taxon>
        <taxon>Lactobacillales</taxon>
        <taxon>Lactobacillaceae</taxon>
        <taxon>Dellaglioa</taxon>
    </lineage>
</organism>
<dbReference type="Proteomes" id="UP000051450">
    <property type="component" value="Unassembled WGS sequence"/>
</dbReference>
<comment type="pathway">
    <text evidence="2 10">Cofactor biosynthesis; NAD(+) biosynthesis; deamido-NAD(+) from nicotinate D-ribonucleotide: step 1/1.</text>
</comment>
<dbReference type="GO" id="GO:0009435">
    <property type="term" value="P:NAD+ biosynthetic process"/>
    <property type="evidence" value="ECO:0007669"/>
    <property type="project" value="UniProtKB-UniRule"/>
</dbReference>
<proteinExistence type="inferred from homology"/>
<evidence type="ECO:0000256" key="10">
    <source>
        <dbReference type="HAMAP-Rule" id="MF_00244"/>
    </source>
</evidence>
<dbReference type="NCBIfam" id="NF000840">
    <property type="entry name" value="PRK00071.1-3"/>
    <property type="match status" value="1"/>
</dbReference>
<evidence type="ECO:0000256" key="6">
    <source>
        <dbReference type="ARBA" id="ARBA00022741"/>
    </source>
</evidence>
<evidence type="ECO:0000313" key="13">
    <source>
        <dbReference type="Proteomes" id="UP000051450"/>
    </source>
</evidence>
<keyword evidence="8 10" id="KW-0520">NAD</keyword>
<dbReference type="InterPro" id="IPR014729">
    <property type="entry name" value="Rossmann-like_a/b/a_fold"/>
</dbReference>
<dbReference type="PANTHER" id="PTHR39321">
    <property type="entry name" value="NICOTINATE-NUCLEOTIDE ADENYLYLTRANSFERASE-RELATED"/>
    <property type="match status" value="1"/>
</dbReference>
<dbReference type="CDD" id="cd02165">
    <property type="entry name" value="NMNAT"/>
    <property type="match status" value="1"/>
</dbReference>
<dbReference type="PANTHER" id="PTHR39321:SF3">
    <property type="entry name" value="PHOSPHOPANTETHEINE ADENYLYLTRANSFERASE"/>
    <property type="match status" value="1"/>
</dbReference>
<evidence type="ECO:0000259" key="11">
    <source>
        <dbReference type="Pfam" id="PF01467"/>
    </source>
</evidence>
<dbReference type="EMBL" id="AZDI01000001">
    <property type="protein sequence ID" value="KRK46441.1"/>
    <property type="molecule type" value="Genomic_DNA"/>
</dbReference>
<dbReference type="AlphaFoldDB" id="A0A0R1HLM3"/>
<dbReference type="RefSeq" id="WP_057973386.1">
    <property type="nucleotide sequence ID" value="NZ_AZDI01000001.1"/>
</dbReference>
<evidence type="ECO:0000256" key="3">
    <source>
        <dbReference type="ARBA" id="ARBA00022642"/>
    </source>
</evidence>
<accession>A0A0R1HLM3</accession>
<keyword evidence="3 10" id="KW-0662">Pyridine nucleotide biosynthesis</keyword>
<reference evidence="12 13" key="1">
    <citation type="journal article" date="2015" name="Genome Announc.">
        <title>Expanding the biotechnology potential of lactobacilli through comparative genomics of 213 strains and associated genera.</title>
        <authorList>
            <person name="Sun Z."/>
            <person name="Harris H.M."/>
            <person name="McCann A."/>
            <person name="Guo C."/>
            <person name="Argimon S."/>
            <person name="Zhang W."/>
            <person name="Yang X."/>
            <person name="Jeffery I.B."/>
            <person name="Cooney J.C."/>
            <person name="Kagawa T.F."/>
            <person name="Liu W."/>
            <person name="Song Y."/>
            <person name="Salvetti E."/>
            <person name="Wrobel A."/>
            <person name="Rasinkangas P."/>
            <person name="Parkhill J."/>
            <person name="Rea M.C."/>
            <person name="O'Sullivan O."/>
            <person name="Ritari J."/>
            <person name="Douillard F.P."/>
            <person name="Paul Ross R."/>
            <person name="Yang R."/>
            <person name="Briner A.E."/>
            <person name="Felis G.E."/>
            <person name="de Vos W.M."/>
            <person name="Barrangou R."/>
            <person name="Klaenhammer T.R."/>
            <person name="Caufield P.W."/>
            <person name="Cui Y."/>
            <person name="Zhang H."/>
            <person name="O'Toole P.W."/>
        </authorList>
    </citation>
    <scope>NUCLEOTIDE SEQUENCE [LARGE SCALE GENOMIC DNA]</scope>
    <source>
        <strain evidence="12 13">DSM 15638</strain>
    </source>
</reference>
<comment type="function">
    <text evidence="1 10">Catalyzes the reversible adenylation of nicotinate mononucleotide (NaMN) to nicotinic acid adenine dinucleotide (NaAD).</text>
</comment>